<comment type="caution">
    <text evidence="1">The sequence shown here is derived from an EMBL/GenBank/DDBJ whole genome shotgun (WGS) entry which is preliminary data.</text>
</comment>
<dbReference type="EMBL" id="CAJJDN010000049">
    <property type="protein sequence ID" value="CAD8086161.1"/>
    <property type="molecule type" value="Genomic_DNA"/>
</dbReference>
<protein>
    <submittedName>
        <fullName evidence="1">Uncharacterized protein</fullName>
    </submittedName>
</protein>
<dbReference type="AlphaFoldDB" id="A0A8S1N7Z8"/>
<evidence type="ECO:0000313" key="1">
    <source>
        <dbReference type="EMBL" id="CAD8086161.1"/>
    </source>
</evidence>
<proteinExistence type="predicted"/>
<name>A0A8S1N7Z8_9CILI</name>
<sequence length="75" mass="8635">MDKRSSNHQNQKIGQDIKFIKCDYKFGSSTNNKVFKILLQIKSKSLNSQSLKHCGILNSKFNQEIIIFGSKKMIN</sequence>
<keyword evidence="2" id="KW-1185">Reference proteome</keyword>
<accession>A0A8S1N7Z8</accession>
<reference evidence="1" key="1">
    <citation type="submission" date="2021-01" db="EMBL/GenBank/DDBJ databases">
        <authorList>
            <consortium name="Genoscope - CEA"/>
            <person name="William W."/>
        </authorList>
    </citation>
    <scope>NUCLEOTIDE SEQUENCE</scope>
</reference>
<dbReference type="Proteomes" id="UP000692954">
    <property type="component" value="Unassembled WGS sequence"/>
</dbReference>
<organism evidence="1 2">
    <name type="scientific">Paramecium sonneborni</name>
    <dbReference type="NCBI Taxonomy" id="65129"/>
    <lineage>
        <taxon>Eukaryota</taxon>
        <taxon>Sar</taxon>
        <taxon>Alveolata</taxon>
        <taxon>Ciliophora</taxon>
        <taxon>Intramacronucleata</taxon>
        <taxon>Oligohymenophorea</taxon>
        <taxon>Peniculida</taxon>
        <taxon>Parameciidae</taxon>
        <taxon>Paramecium</taxon>
    </lineage>
</organism>
<evidence type="ECO:0000313" key="2">
    <source>
        <dbReference type="Proteomes" id="UP000692954"/>
    </source>
</evidence>
<gene>
    <name evidence="1" type="ORF">PSON_ATCC_30995.1.T0490224</name>
</gene>